<dbReference type="InterPro" id="IPR050271">
    <property type="entry name" value="UDP-glycosyltransferase"/>
</dbReference>
<keyword evidence="2 4" id="KW-0328">Glycosyltransferase</keyword>
<dbReference type="InterPro" id="IPR002213">
    <property type="entry name" value="UDP_glucos_trans"/>
</dbReference>
<evidence type="ECO:0000256" key="3">
    <source>
        <dbReference type="ARBA" id="ARBA00022679"/>
    </source>
</evidence>
<evidence type="ECO:0000313" key="6">
    <source>
        <dbReference type="Proteomes" id="UP001652740"/>
    </source>
</evidence>
<keyword evidence="3 4" id="KW-0808">Transferase</keyword>
<dbReference type="PROSITE" id="PS00375">
    <property type="entry name" value="UDPGT"/>
    <property type="match status" value="1"/>
</dbReference>
<evidence type="ECO:0000256" key="4">
    <source>
        <dbReference type="RuleBase" id="RU003718"/>
    </source>
</evidence>
<dbReference type="PANTHER" id="PTHR48043:SF159">
    <property type="entry name" value="EG:EG0003.4 PROTEIN-RELATED"/>
    <property type="match status" value="1"/>
</dbReference>
<evidence type="ECO:0000313" key="7">
    <source>
        <dbReference type="RefSeq" id="XP_052752721.1"/>
    </source>
</evidence>
<keyword evidence="5" id="KW-0472">Membrane</keyword>
<dbReference type="InterPro" id="IPR035595">
    <property type="entry name" value="UDP_glycos_trans_CS"/>
</dbReference>
<comment type="subcellular location">
    <subcellularLocation>
        <location evidence="5">Membrane</location>
        <topology evidence="5">Single-pass membrane protein</topology>
    </subcellularLocation>
</comment>
<keyword evidence="5" id="KW-1133">Transmembrane helix</keyword>
<protein>
    <recommendedName>
        <fullName evidence="5">UDP-glucuronosyltransferase</fullName>
        <ecNumber evidence="5">2.4.1.17</ecNumber>
    </recommendedName>
</protein>
<dbReference type="PANTHER" id="PTHR48043">
    <property type="entry name" value="EG:EG0003.4 PROTEIN-RELATED"/>
    <property type="match status" value="1"/>
</dbReference>
<sequence length="522" mass="60191">MLKVYYYILPIVCLVAKNDAAKILGYFPTPSISHQVVFQPLMSELAKRGHDVTVITTDPISPKRKAHANLTEVDMHDLSYTIWREAVYNAETTSGKKSDIVTQLRVLYNLITDISEKQMQSDKVRNIIQDRKDKFDLIFIESLWRPGLGLSYIYNAPVILISSFLPMYNNMEAIGSPVHPILYPTLLRQKLNNLTIWDKIIELYNHYSFINMFDAAEVRQNEMMKRVFGPNIPPLSELYNNIDMLFLNSHPIWDSNRPVPPSVVYLGGLHRKPMKELPEELKSYLDASKHGVIYMSYGTNVNPSHLPPEKIQMLVNVFSRLPYDVIWKWDKDELPGRSKNIKISKWLPQSDLLRHPKVLLFITQGGLQSTDEAISAGVPLVGMPMLGDQWYNVEQYVRHGIGVRLDMEDLTEEKFHNAIETTINDKSYRQNIERLRTVMSDQPQSALERAVWWTEYVLRHKGAKHLRSPAANISWGEFLEIELVTYLLLGLTTVIFVSVIAIYYIVLFIQHNYGANKKIKSN</sequence>
<keyword evidence="5" id="KW-0812">Transmembrane</keyword>
<dbReference type="SUPFAM" id="SSF53756">
    <property type="entry name" value="UDP-Glycosyltransferase/glycogen phosphorylase"/>
    <property type="match status" value="1"/>
</dbReference>
<comment type="similarity">
    <text evidence="1 4">Belongs to the UDP-glycosyltransferase family.</text>
</comment>
<proteinExistence type="inferred from homology"/>
<accession>A0ABM3MMY7</accession>
<evidence type="ECO:0000256" key="2">
    <source>
        <dbReference type="ARBA" id="ARBA00022676"/>
    </source>
</evidence>
<organism evidence="6 7">
    <name type="scientific">Galleria mellonella</name>
    <name type="common">Greater wax moth</name>
    <dbReference type="NCBI Taxonomy" id="7137"/>
    <lineage>
        <taxon>Eukaryota</taxon>
        <taxon>Metazoa</taxon>
        <taxon>Ecdysozoa</taxon>
        <taxon>Arthropoda</taxon>
        <taxon>Hexapoda</taxon>
        <taxon>Insecta</taxon>
        <taxon>Pterygota</taxon>
        <taxon>Neoptera</taxon>
        <taxon>Endopterygota</taxon>
        <taxon>Lepidoptera</taxon>
        <taxon>Glossata</taxon>
        <taxon>Ditrysia</taxon>
        <taxon>Pyraloidea</taxon>
        <taxon>Pyralidae</taxon>
        <taxon>Galleriinae</taxon>
        <taxon>Galleria</taxon>
    </lineage>
</organism>
<dbReference type="Gene3D" id="3.40.50.2000">
    <property type="entry name" value="Glycogen Phosphorylase B"/>
    <property type="match status" value="2"/>
</dbReference>
<evidence type="ECO:0000256" key="5">
    <source>
        <dbReference type="RuleBase" id="RU362059"/>
    </source>
</evidence>
<evidence type="ECO:0000256" key="1">
    <source>
        <dbReference type="ARBA" id="ARBA00009995"/>
    </source>
</evidence>
<name>A0ABM3MMY7_GALME</name>
<feature type="transmembrane region" description="Helical" evidence="5">
    <location>
        <begin position="483"/>
        <end position="509"/>
    </location>
</feature>
<dbReference type="Pfam" id="PF00201">
    <property type="entry name" value="UDPGT"/>
    <property type="match status" value="1"/>
</dbReference>
<reference evidence="7" key="1">
    <citation type="submission" date="2025-08" db="UniProtKB">
        <authorList>
            <consortium name="RefSeq"/>
        </authorList>
    </citation>
    <scope>IDENTIFICATION</scope>
    <source>
        <tissue evidence="7">Whole larvae</tissue>
    </source>
</reference>
<gene>
    <name evidence="7" type="primary">LOC113510033</name>
</gene>
<comment type="catalytic activity">
    <reaction evidence="5">
        <text>glucuronate acceptor + UDP-alpha-D-glucuronate = acceptor beta-D-glucuronoside + UDP + H(+)</text>
        <dbReference type="Rhea" id="RHEA:21032"/>
        <dbReference type="ChEBI" id="CHEBI:15378"/>
        <dbReference type="ChEBI" id="CHEBI:58052"/>
        <dbReference type="ChEBI" id="CHEBI:58223"/>
        <dbReference type="ChEBI" id="CHEBI:132367"/>
        <dbReference type="ChEBI" id="CHEBI:132368"/>
        <dbReference type="EC" id="2.4.1.17"/>
    </reaction>
</comment>
<dbReference type="Proteomes" id="UP001652740">
    <property type="component" value="Unplaced"/>
</dbReference>
<dbReference type="CDD" id="cd03784">
    <property type="entry name" value="GT1_Gtf-like"/>
    <property type="match status" value="1"/>
</dbReference>
<dbReference type="EC" id="2.4.1.17" evidence="5"/>
<dbReference type="RefSeq" id="XP_052752721.1">
    <property type="nucleotide sequence ID" value="XM_052896761.1"/>
</dbReference>
<keyword evidence="6" id="KW-1185">Reference proteome</keyword>
<dbReference type="GeneID" id="113510033"/>